<dbReference type="PANTHER" id="PTHR30589">
    <property type="entry name" value="PROLIPOPROTEIN DIACYLGLYCERYL TRANSFERASE"/>
    <property type="match status" value="1"/>
</dbReference>
<evidence type="ECO:0000256" key="6">
    <source>
        <dbReference type="ARBA" id="ARBA00023136"/>
    </source>
</evidence>
<accession>A0A504J7L3</accession>
<feature type="transmembrane region" description="Helical" evidence="7">
    <location>
        <begin position="158"/>
        <end position="181"/>
    </location>
</feature>
<evidence type="ECO:0000256" key="4">
    <source>
        <dbReference type="ARBA" id="ARBA00022692"/>
    </source>
</evidence>
<gene>
    <name evidence="8" type="ORF">FHK87_16785</name>
</gene>
<dbReference type="GO" id="GO:0005886">
    <property type="term" value="C:plasma membrane"/>
    <property type="evidence" value="ECO:0007669"/>
    <property type="project" value="InterPro"/>
</dbReference>
<keyword evidence="6 7" id="KW-0472">Membrane</keyword>
<dbReference type="GO" id="GO:0008961">
    <property type="term" value="F:phosphatidylglycerol-prolipoprotein diacylglyceryl transferase activity"/>
    <property type="evidence" value="ECO:0007669"/>
    <property type="project" value="InterPro"/>
</dbReference>
<dbReference type="OrthoDB" id="871140at2"/>
<keyword evidence="5 7" id="KW-1133">Transmembrane helix</keyword>
<keyword evidence="8" id="KW-0449">Lipoprotein</keyword>
<dbReference type="RefSeq" id="WP_140594920.1">
    <property type="nucleotide sequence ID" value="NZ_VFWZ01000005.1"/>
</dbReference>
<dbReference type="GO" id="GO:0042158">
    <property type="term" value="P:lipoprotein biosynthetic process"/>
    <property type="evidence" value="ECO:0007669"/>
    <property type="project" value="InterPro"/>
</dbReference>
<dbReference type="PANTHER" id="PTHR30589:SF0">
    <property type="entry name" value="PHOSPHATIDYLGLYCEROL--PROLIPOPROTEIN DIACYLGLYCERYL TRANSFERASE"/>
    <property type="match status" value="1"/>
</dbReference>
<proteinExistence type="inferred from homology"/>
<comment type="caution">
    <text evidence="8">The sequence shown here is derived from an EMBL/GenBank/DDBJ whole genome shotgun (WGS) entry which is preliminary data.</text>
</comment>
<evidence type="ECO:0000256" key="1">
    <source>
        <dbReference type="ARBA" id="ARBA00007150"/>
    </source>
</evidence>
<evidence type="ECO:0000256" key="3">
    <source>
        <dbReference type="ARBA" id="ARBA00022679"/>
    </source>
</evidence>
<protein>
    <submittedName>
        <fullName evidence="8">Prolipoprotein diacylglyceryl transferase</fullName>
    </submittedName>
</protein>
<feature type="transmembrane region" description="Helical" evidence="7">
    <location>
        <begin position="89"/>
        <end position="105"/>
    </location>
</feature>
<feature type="transmembrane region" description="Helical" evidence="7">
    <location>
        <begin position="16"/>
        <end position="35"/>
    </location>
</feature>
<evidence type="ECO:0000256" key="2">
    <source>
        <dbReference type="ARBA" id="ARBA00022475"/>
    </source>
</evidence>
<keyword evidence="9" id="KW-1185">Reference proteome</keyword>
<reference evidence="8 9" key="1">
    <citation type="submission" date="2019-06" db="EMBL/GenBank/DDBJ databases">
        <authorList>
            <person name="Meng X."/>
        </authorList>
    </citation>
    <scope>NUCLEOTIDE SEQUENCE [LARGE SCALE GENOMIC DNA]</scope>
    <source>
        <strain evidence="8 9">M625</strain>
    </source>
</reference>
<feature type="transmembrane region" description="Helical" evidence="7">
    <location>
        <begin position="117"/>
        <end position="138"/>
    </location>
</feature>
<dbReference type="EMBL" id="VFWZ01000005">
    <property type="protein sequence ID" value="TPN84585.1"/>
    <property type="molecule type" value="Genomic_DNA"/>
</dbReference>
<feature type="transmembrane region" description="Helical" evidence="7">
    <location>
        <begin position="193"/>
        <end position="211"/>
    </location>
</feature>
<evidence type="ECO:0000313" key="8">
    <source>
        <dbReference type="EMBL" id="TPN84585.1"/>
    </source>
</evidence>
<keyword evidence="2" id="KW-1003">Cell membrane</keyword>
<dbReference type="AlphaFoldDB" id="A0A504J7L3"/>
<name>A0A504J7L3_9FLAO</name>
<feature type="transmembrane region" description="Helical" evidence="7">
    <location>
        <begin position="47"/>
        <end position="69"/>
    </location>
</feature>
<organism evidence="8 9">
    <name type="scientific">Aquimarina algicola</name>
    <dbReference type="NCBI Taxonomy" id="2589995"/>
    <lineage>
        <taxon>Bacteria</taxon>
        <taxon>Pseudomonadati</taxon>
        <taxon>Bacteroidota</taxon>
        <taxon>Flavobacteriia</taxon>
        <taxon>Flavobacteriales</taxon>
        <taxon>Flavobacteriaceae</taxon>
        <taxon>Aquimarina</taxon>
    </lineage>
</organism>
<evidence type="ECO:0000256" key="7">
    <source>
        <dbReference type="SAM" id="Phobius"/>
    </source>
</evidence>
<evidence type="ECO:0000313" key="9">
    <source>
        <dbReference type="Proteomes" id="UP000315540"/>
    </source>
</evidence>
<feature type="transmembrane region" description="Helical" evidence="7">
    <location>
        <begin position="217"/>
        <end position="236"/>
    </location>
</feature>
<keyword evidence="4 7" id="KW-0812">Transmembrane</keyword>
<sequence>MNIPFEPVVFGIKMNIHLILEYAAFFIGFRYYVYLKKRTRDVITSSNRLSIIIGAVFGAFLGSRIFGFLEHPVFASGPEYLLSILNSKTIMGGLFGGLLGVEFAKKIIKEKHSSGDLFTFPIILGIMIGRIGCFFSGVKEFTYGKETTSFLGMDLGDGILRYPITLFEVVFLLFLWVFLRFLQRKGTLENGMLFKYFMITYFLFRFLIEFIKPNTFLTFGLSSIQFLCILCFIYYWKIIRNILYAYKKLHLL</sequence>
<dbReference type="InterPro" id="IPR001640">
    <property type="entry name" value="Lgt"/>
</dbReference>
<dbReference type="Pfam" id="PF01790">
    <property type="entry name" value="LGT"/>
    <property type="match status" value="1"/>
</dbReference>
<evidence type="ECO:0000256" key="5">
    <source>
        <dbReference type="ARBA" id="ARBA00022989"/>
    </source>
</evidence>
<dbReference type="Proteomes" id="UP000315540">
    <property type="component" value="Unassembled WGS sequence"/>
</dbReference>
<comment type="similarity">
    <text evidence="1">Belongs to the Lgt family.</text>
</comment>
<keyword evidence="3 8" id="KW-0808">Transferase</keyword>